<feature type="region of interest" description="Disordered" evidence="1">
    <location>
        <begin position="1"/>
        <end position="84"/>
    </location>
</feature>
<keyword evidence="3" id="KW-1185">Reference proteome</keyword>
<name>A0ABQ7KFW8_9FUNG</name>
<evidence type="ECO:0000313" key="3">
    <source>
        <dbReference type="Proteomes" id="UP001194696"/>
    </source>
</evidence>
<proteinExistence type="predicted"/>
<evidence type="ECO:0000313" key="2">
    <source>
        <dbReference type="EMBL" id="KAG0297993.1"/>
    </source>
</evidence>
<dbReference type="EMBL" id="JAAAIM010000018">
    <property type="protein sequence ID" value="KAG0297993.1"/>
    <property type="molecule type" value="Genomic_DNA"/>
</dbReference>
<sequence>MVLELGHETRDFKNLENYRVTPEERRQELGLPEKNPRGGSEDDEDENVGDNEGVGGDGEDEDEGEEESEDDGDDDEYDFDTDTDRHGNPLMYPLMFLNPRFQYSCLPLSLESGLDLMSELKELVELNVEQMAHRIGLEEVRWMVVHWPKQRKIIGLNVKGEMNEAIKWLRKTRPWIDLPESVNSMRQSTWEYYVPPMRGY</sequence>
<gene>
    <name evidence="2" type="ORF">BGZ96_003640</name>
</gene>
<dbReference type="Proteomes" id="UP001194696">
    <property type="component" value="Unassembled WGS sequence"/>
</dbReference>
<organism evidence="2 3">
    <name type="scientific">Linnemannia gamsii</name>
    <dbReference type="NCBI Taxonomy" id="64522"/>
    <lineage>
        <taxon>Eukaryota</taxon>
        <taxon>Fungi</taxon>
        <taxon>Fungi incertae sedis</taxon>
        <taxon>Mucoromycota</taxon>
        <taxon>Mortierellomycotina</taxon>
        <taxon>Mortierellomycetes</taxon>
        <taxon>Mortierellales</taxon>
        <taxon>Mortierellaceae</taxon>
        <taxon>Linnemannia</taxon>
    </lineage>
</organism>
<feature type="compositionally biased region" description="Basic and acidic residues" evidence="1">
    <location>
        <begin position="1"/>
        <end position="28"/>
    </location>
</feature>
<evidence type="ECO:0000256" key="1">
    <source>
        <dbReference type="SAM" id="MobiDB-lite"/>
    </source>
</evidence>
<accession>A0ABQ7KFW8</accession>
<reference evidence="2 3" key="1">
    <citation type="journal article" date="2020" name="Fungal Divers.">
        <title>Resolving the Mortierellaceae phylogeny through synthesis of multi-gene phylogenetics and phylogenomics.</title>
        <authorList>
            <person name="Vandepol N."/>
            <person name="Liber J."/>
            <person name="Desiro A."/>
            <person name="Na H."/>
            <person name="Kennedy M."/>
            <person name="Barry K."/>
            <person name="Grigoriev I.V."/>
            <person name="Miller A.N."/>
            <person name="O'Donnell K."/>
            <person name="Stajich J.E."/>
            <person name="Bonito G."/>
        </authorList>
    </citation>
    <scope>NUCLEOTIDE SEQUENCE [LARGE SCALE GENOMIC DNA]</scope>
    <source>
        <strain evidence="2 3">AD045</strain>
    </source>
</reference>
<comment type="caution">
    <text evidence="2">The sequence shown here is derived from an EMBL/GenBank/DDBJ whole genome shotgun (WGS) entry which is preliminary data.</text>
</comment>
<feature type="compositionally biased region" description="Acidic residues" evidence="1">
    <location>
        <begin position="57"/>
        <end position="81"/>
    </location>
</feature>
<protein>
    <submittedName>
        <fullName evidence="2">Uncharacterized protein</fullName>
    </submittedName>
</protein>